<sequence length="66" mass="7146">MQPAAWIWSAVAAACFPPYAAARWNTCCPRSALTAGALLATPPPTPAQRGGRGCPIRQPRRPCWWI</sequence>
<keyword evidence="1" id="KW-0732">Signal</keyword>
<evidence type="ECO:0008006" key="4">
    <source>
        <dbReference type="Google" id="ProtNLM"/>
    </source>
</evidence>
<dbReference type="EnsemblPlants" id="OPUNC05G11010.1">
    <property type="protein sequence ID" value="OPUNC05G11010.1"/>
    <property type="gene ID" value="OPUNC05G11010"/>
</dbReference>
<proteinExistence type="predicted"/>
<accession>A0A0E0L1C1</accession>
<dbReference type="Proteomes" id="UP000026962">
    <property type="component" value="Chromosome 5"/>
</dbReference>
<dbReference type="Gramene" id="OPUNC05G11010.1">
    <property type="protein sequence ID" value="OPUNC05G11010.1"/>
    <property type="gene ID" value="OPUNC05G11010"/>
</dbReference>
<reference evidence="2" key="2">
    <citation type="submission" date="2018-05" db="EMBL/GenBank/DDBJ databases">
        <title>OpunRS2 (Oryza punctata Reference Sequence Version 2).</title>
        <authorList>
            <person name="Zhang J."/>
            <person name="Kudrna D."/>
            <person name="Lee S."/>
            <person name="Talag J."/>
            <person name="Welchert J."/>
            <person name="Wing R.A."/>
        </authorList>
    </citation>
    <scope>NUCLEOTIDE SEQUENCE [LARGE SCALE GENOMIC DNA]</scope>
</reference>
<evidence type="ECO:0000313" key="3">
    <source>
        <dbReference type="Proteomes" id="UP000026962"/>
    </source>
</evidence>
<protein>
    <recommendedName>
        <fullName evidence="4">Secreted protein</fullName>
    </recommendedName>
</protein>
<dbReference type="AlphaFoldDB" id="A0A0E0L1C1"/>
<evidence type="ECO:0000256" key="1">
    <source>
        <dbReference type="SAM" id="SignalP"/>
    </source>
</evidence>
<feature type="chain" id="PRO_5002365945" description="Secreted protein" evidence="1">
    <location>
        <begin position="23"/>
        <end position="66"/>
    </location>
</feature>
<evidence type="ECO:0000313" key="2">
    <source>
        <dbReference type="EnsemblPlants" id="OPUNC05G11010.1"/>
    </source>
</evidence>
<reference evidence="2" key="1">
    <citation type="submission" date="2015-04" db="UniProtKB">
        <authorList>
            <consortium name="EnsemblPlants"/>
        </authorList>
    </citation>
    <scope>IDENTIFICATION</scope>
</reference>
<name>A0A0E0L1C1_ORYPU</name>
<feature type="signal peptide" evidence="1">
    <location>
        <begin position="1"/>
        <end position="22"/>
    </location>
</feature>
<keyword evidence="3" id="KW-1185">Reference proteome</keyword>
<dbReference type="HOGENOM" id="CLU_2835634_0_0_1"/>
<organism evidence="2">
    <name type="scientific">Oryza punctata</name>
    <name type="common">Red rice</name>
    <dbReference type="NCBI Taxonomy" id="4537"/>
    <lineage>
        <taxon>Eukaryota</taxon>
        <taxon>Viridiplantae</taxon>
        <taxon>Streptophyta</taxon>
        <taxon>Embryophyta</taxon>
        <taxon>Tracheophyta</taxon>
        <taxon>Spermatophyta</taxon>
        <taxon>Magnoliopsida</taxon>
        <taxon>Liliopsida</taxon>
        <taxon>Poales</taxon>
        <taxon>Poaceae</taxon>
        <taxon>BOP clade</taxon>
        <taxon>Oryzoideae</taxon>
        <taxon>Oryzeae</taxon>
        <taxon>Oryzinae</taxon>
        <taxon>Oryza</taxon>
    </lineage>
</organism>